<sequence>MAKGVTVATGCGSPTKDLPCHIVLISAASHSFNPRSLWTFGAWITPSLSPVCFQVDVGVVHFTPLVQPQIQQPFKLVEKVVRNIFQFRRKHFYKGLEKLFPEARRVELTQEVIQRADLDPTLRSTELTIPQFRALCDAYADLCSQNDALIHFEYREELRVKNQEKRNMKNQSA</sequence>
<evidence type="ECO:0000256" key="6">
    <source>
        <dbReference type="ARBA" id="ARBA00022691"/>
    </source>
</evidence>
<dbReference type="InterPro" id="IPR023165">
    <property type="entry name" value="rRNA_Ade_diMease-like_C"/>
</dbReference>
<name>A0AAV2JFJ9_KNICA</name>
<dbReference type="Gene3D" id="1.10.8.100">
    <property type="entry name" value="Ribosomal RNA adenine dimethylase-like, domain 2"/>
    <property type="match status" value="1"/>
</dbReference>
<dbReference type="PANTHER" id="PTHR11727:SF17">
    <property type="entry name" value="DIMETHYLADENOSINE TRANSFERASE 1, MITOCHONDRIAL"/>
    <property type="match status" value="1"/>
</dbReference>
<dbReference type="SUPFAM" id="SSF53335">
    <property type="entry name" value="S-adenosyl-L-methionine-dependent methyltransferases"/>
    <property type="match status" value="1"/>
</dbReference>
<organism evidence="10 11">
    <name type="scientific">Knipowitschia caucasica</name>
    <name type="common">Caucasian dwarf goby</name>
    <name type="synonym">Pomatoschistus caucasicus</name>
    <dbReference type="NCBI Taxonomy" id="637954"/>
    <lineage>
        <taxon>Eukaryota</taxon>
        <taxon>Metazoa</taxon>
        <taxon>Chordata</taxon>
        <taxon>Craniata</taxon>
        <taxon>Vertebrata</taxon>
        <taxon>Euteleostomi</taxon>
        <taxon>Actinopterygii</taxon>
        <taxon>Neopterygii</taxon>
        <taxon>Teleostei</taxon>
        <taxon>Neoteleostei</taxon>
        <taxon>Acanthomorphata</taxon>
        <taxon>Gobiaria</taxon>
        <taxon>Gobiiformes</taxon>
        <taxon>Gobioidei</taxon>
        <taxon>Gobiidae</taxon>
        <taxon>Gobiinae</taxon>
        <taxon>Knipowitschia</taxon>
    </lineage>
</organism>
<proteinExistence type="predicted"/>
<dbReference type="Proteomes" id="UP001497482">
    <property type="component" value="Chromosome 12"/>
</dbReference>
<evidence type="ECO:0000313" key="10">
    <source>
        <dbReference type="EMBL" id="CAL1574928.1"/>
    </source>
</evidence>
<evidence type="ECO:0000256" key="3">
    <source>
        <dbReference type="ARBA" id="ARBA00022552"/>
    </source>
</evidence>
<evidence type="ECO:0000313" key="11">
    <source>
        <dbReference type="Proteomes" id="UP001497482"/>
    </source>
</evidence>
<keyword evidence="6" id="KW-0949">S-adenosyl-L-methionine</keyword>
<keyword evidence="9" id="KW-0496">Mitochondrion</keyword>
<evidence type="ECO:0000256" key="2">
    <source>
        <dbReference type="ARBA" id="ARBA00018022"/>
    </source>
</evidence>
<evidence type="ECO:0000256" key="9">
    <source>
        <dbReference type="ARBA" id="ARBA00023128"/>
    </source>
</evidence>
<evidence type="ECO:0000256" key="7">
    <source>
        <dbReference type="ARBA" id="ARBA00022884"/>
    </source>
</evidence>
<gene>
    <name evidence="10" type="ORF">KC01_LOCUS6595</name>
</gene>
<keyword evidence="7" id="KW-0694">RNA-binding</keyword>
<dbReference type="EMBL" id="OZ035834">
    <property type="protein sequence ID" value="CAL1574928.1"/>
    <property type="molecule type" value="Genomic_DNA"/>
</dbReference>
<dbReference type="GO" id="GO:0006391">
    <property type="term" value="P:transcription initiation at mitochondrial promoter"/>
    <property type="evidence" value="ECO:0007669"/>
    <property type="project" value="TreeGrafter"/>
</dbReference>
<dbReference type="GO" id="GO:0003723">
    <property type="term" value="F:RNA binding"/>
    <property type="evidence" value="ECO:0007669"/>
    <property type="project" value="UniProtKB-KW"/>
</dbReference>
<dbReference type="InterPro" id="IPR029063">
    <property type="entry name" value="SAM-dependent_MTases_sf"/>
</dbReference>
<dbReference type="InterPro" id="IPR001737">
    <property type="entry name" value="KsgA/Erm"/>
</dbReference>
<dbReference type="FunFam" id="1.10.8.100:FF:000006">
    <property type="entry name" value="rRNA adenine N(6)-methyltransferase"/>
    <property type="match status" value="1"/>
</dbReference>
<dbReference type="AlphaFoldDB" id="A0AAV2JFJ9"/>
<dbReference type="GO" id="GO:0000179">
    <property type="term" value="F:rRNA (adenine-N6,N6-)-dimethyltransferase activity"/>
    <property type="evidence" value="ECO:0007669"/>
    <property type="project" value="TreeGrafter"/>
</dbReference>
<protein>
    <recommendedName>
        <fullName evidence="2">Dimethyladenosine transferase 1, mitochondrial</fullName>
    </recommendedName>
</protein>
<keyword evidence="8" id="KW-0809">Transit peptide</keyword>
<dbReference type="PANTHER" id="PTHR11727">
    <property type="entry name" value="DIMETHYLADENOSINE TRANSFERASE"/>
    <property type="match status" value="1"/>
</dbReference>
<comment type="subcellular location">
    <subcellularLocation>
        <location evidence="1">Mitochondrion</location>
    </subcellularLocation>
</comment>
<keyword evidence="4" id="KW-0489">Methyltransferase</keyword>
<dbReference type="GO" id="GO:0034246">
    <property type="term" value="F:mitochondrial transcription factor activity"/>
    <property type="evidence" value="ECO:0007669"/>
    <property type="project" value="TreeGrafter"/>
</dbReference>
<keyword evidence="3" id="KW-0698">rRNA processing</keyword>
<evidence type="ECO:0000256" key="8">
    <source>
        <dbReference type="ARBA" id="ARBA00022946"/>
    </source>
</evidence>
<keyword evidence="11" id="KW-1185">Reference proteome</keyword>
<accession>A0AAV2JFJ9</accession>
<evidence type="ECO:0000256" key="5">
    <source>
        <dbReference type="ARBA" id="ARBA00022679"/>
    </source>
</evidence>
<evidence type="ECO:0000256" key="1">
    <source>
        <dbReference type="ARBA" id="ARBA00004173"/>
    </source>
</evidence>
<keyword evidence="5" id="KW-0808">Transferase</keyword>
<reference evidence="10 11" key="1">
    <citation type="submission" date="2024-04" db="EMBL/GenBank/DDBJ databases">
        <authorList>
            <person name="Waldvogel A.-M."/>
            <person name="Schoenle A."/>
        </authorList>
    </citation>
    <scope>NUCLEOTIDE SEQUENCE [LARGE SCALE GENOMIC DNA]</scope>
</reference>
<dbReference type="GO" id="GO:0005759">
    <property type="term" value="C:mitochondrial matrix"/>
    <property type="evidence" value="ECO:0007669"/>
    <property type="project" value="TreeGrafter"/>
</dbReference>
<evidence type="ECO:0000256" key="4">
    <source>
        <dbReference type="ARBA" id="ARBA00022603"/>
    </source>
</evidence>